<dbReference type="InterPro" id="IPR018834">
    <property type="entry name" value="DNA/RNA-bd_Est1-type"/>
</dbReference>
<dbReference type="Proteomes" id="UP000254866">
    <property type="component" value="Unassembled WGS sequence"/>
</dbReference>
<dbReference type="Gene3D" id="1.25.40.10">
    <property type="entry name" value="Tetratricopeptide repeat domain"/>
    <property type="match status" value="1"/>
</dbReference>
<feature type="compositionally biased region" description="Polar residues" evidence="1">
    <location>
        <begin position="795"/>
        <end position="805"/>
    </location>
</feature>
<feature type="region of interest" description="Disordered" evidence="1">
    <location>
        <begin position="795"/>
        <end position="819"/>
    </location>
</feature>
<feature type="compositionally biased region" description="Polar residues" evidence="1">
    <location>
        <begin position="692"/>
        <end position="719"/>
    </location>
</feature>
<evidence type="ECO:0000313" key="4">
    <source>
        <dbReference type="EMBL" id="RDL35046.1"/>
    </source>
</evidence>
<dbReference type="EMBL" id="NPIC01000006">
    <property type="protein sequence ID" value="RDL35046.1"/>
    <property type="molecule type" value="Genomic_DNA"/>
</dbReference>
<feature type="region of interest" description="Disordered" evidence="1">
    <location>
        <begin position="647"/>
        <end position="719"/>
    </location>
</feature>
<dbReference type="InterPro" id="IPR045153">
    <property type="entry name" value="Est1/Ebs1-like"/>
</dbReference>
<proteinExistence type="predicted"/>
<evidence type="ECO:0008006" key="6">
    <source>
        <dbReference type="Google" id="ProtNLM"/>
    </source>
</evidence>
<sequence length="819" mass="91717">MATTAAQNWTSALEIEKDLQLLLKGKTARFDDVDHLINQLRITCEAAIFLDFEYAHRAGVEGRLWDAHININQRYRKVVDHFRQKEQKKHIVERRKVEKRYVDFIKTSQFFYRGYIQRLASHFAGMRKLRQIAHRLHLDPLSVDERVTVSPEVEHLIDMSCHATLLRLGDLSRYRNTLRTKDRSWEPALGFYELADALVPTDGSAHNQMAVIALADGDHLDAVYQLYRALAVDEPHKLAKGNLELEFKKITSAWEKKRPQPKTDSLSTLVWWFVLLQAKFYEGVDFSTHEELENEVISRLARLLKEQSFDATHEKLVLTKSKEGPSEADIRSFYFCLAFNIRMLSMLLQVLKPELEDTAAAGSLPQHEPLPNQSQGNITAVTRRVLPALRQYSVWLVSQVDFIVANLKIGPLSMHSREMWKIYADVLTRLANLFPAESLPSINYLLEEDESTVGFKPLRDPQLPHACNVYAANDSGSLKPSMTDTGIKRQSPDVEMLARVRDILLCGLVLQGDPKYPIVLRDRAFVYTDQALPASGIASPVSAKGPVSSLESPMKASSTIIDTTMAHESVKSSRPETPELRNSIDTDMHRMVDNLVESYGSKLDGSDETSYGMHSLTANEVFAPVGSSGLRSPHQVTPKMLPSLPGIWNSAFTPQPNELQPTSPNRPGTRRQLSPFPLSTRQQQVAAAASLDQMTGYSGSSRNSWGENSPRPTSNPTSQAVNQLLQESLTQQFRPLSMSSQFSDSSNIFGNTTPAHQRIKSGQRGVAPTANGNNSTLYPGGTDFDTRFMLQSSLLGKYNDNQTQPRWGYRSSPPGGQGG</sequence>
<dbReference type="InterPro" id="IPR019458">
    <property type="entry name" value="Est1-like_N"/>
</dbReference>
<name>A0A370TI64_9HELO</name>
<feature type="domain" description="Telomerase activating protein Est1-like N-terminal" evidence="3">
    <location>
        <begin position="60"/>
        <end position="178"/>
    </location>
</feature>
<dbReference type="Pfam" id="PF10373">
    <property type="entry name" value="EST1_DNA_bind"/>
    <property type="match status" value="1"/>
</dbReference>
<evidence type="ECO:0000259" key="3">
    <source>
        <dbReference type="Pfam" id="PF10374"/>
    </source>
</evidence>
<evidence type="ECO:0000313" key="5">
    <source>
        <dbReference type="Proteomes" id="UP000254866"/>
    </source>
</evidence>
<dbReference type="RefSeq" id="XP_031867869.1">
    <property type="nucleotide sequence ID" value="XM_032015600.1"/>
</dbReference>
<dbReference type="InterPro" id="IPR011990">
    <property type="entry name" value="TPR-like_helical_dom_sf"/>
</dbReference>
<keyword evidence="5" id="KW-1185">Reference proteome</keyword>
<feature type="compositionally biased region" description="Polar residues" evidence="1">
    <location>
        <begin position="650"/>
        <end position="666"/>
    </location>
</feature>
<dbReference type="SUPFAM" id="SSF48452">
    <property type="entry name" value="TPR-like"/>
    <property type="match status" value="1"/>
</dbReference>
<dbReference type="PANTHER" id="PTHR15696">
    <property type="entry name" value="SMG-7 SUPPRESSOR WITH MORPHOLOGICAL EFFECT ON GENITALIA PROTEIN 7"/>
    <property type="match status" value="1"/>
</dbReference>
<reference evidence="4 5" key="1">
    <citation type="journal article" date="2018" name="IMA Fungus">
        <title>IMA Genome-F 9: Draft genome sequence of Annulohypoxylon stygium, Aspergillus mulundensis, Berkeleyomyces basicola (syn. Thielaviopsis basicola), Ceratocystis smalleyi, two Cercospora beticola strains, Coleophoma cylindrospora, Fusarium fracticaudum, Phialophora cf. hyalina, and Morchella septimelata.</title>
        <authorList>
            <person name="Wingfield B.D."/>
            <person name="Bills G.F."/>
            <person name="Dong Y."/>
            <person name="Huang W."/>
            <person name="Nel W.J."/>
            <person name="Swalarsk-Parry B.S."/>
            <person name="Vaghefi N."/>
            <person name="Wilken P.M."/>
            <person name="An Z."/>
            <person name="de Beer Z.W."/>
            <person name="De Vos L."/>
            <person name="Chen L."/>
            <person name="Duong T.A."/>
            <person name="Gao Y."/>
            <person name="Hammerbacher A."/>
            <person name="Kikkert J.R."/>
            <person name="Li Y."/>
            <person name="Li H."/>
            <person name="Li K."/>
            <person name="Li Q."/>
            <person name="Liu X."/>
            <person name="Ma X."/>
            <person name="Naidoo K."/>
            <person name="Pethybridge S.J."/>
            <person name="Sun J."/>
            <person name="Steenkamp E.T."/>
            <person name="van der Nest M.A."/>
            <person name="van Wyk S."/>
            <person name="Wingfield M.J."/>
            <person name="Xiong C."/>
            <person name="Yue Q."/>
            <person name="Zhang X."/>
        </authorList>
    </citation>
    <scope>NUCLEOTIDE SEQUENCE [LARGE SCALE GENOMIC DNA]</scope>
    <source>
        <strain evidence="4 5">BP 5553</strain>
    </source>
</reference>
<evidence type="ECO:0000259" key="2">
    <source>
        <dbReference type="Pfam" id="PF10373"/>
    </source>
</evidence>
<dbReference type="PANTHER" id="PTHR15696:SF36">
    <property type="entry name" value="NONSENSE-MEDIATED MRNA DECAY FACTOR"/>
    <property type="match status" value="1"/>
</dbReference>
<gene>
    <name evidence="4" type="ORF">BP5553_06977</name>
</gene>
<comment type="caution">
    <text evidence="4">The sequence shown here is derived from an EMBL/GenBank/DDBJ whole genome shotgun (WGS) entry which is preliminary data.</text>
</comment>
<dbReference type="STRING" id="2656787.A0A370TI64"/>
<protein>
    <recommendedName>
        <fullName evidence="6">Protein SMG7</fullName>
    </recommendedName>
</protein>
<feature type="domain" description="DNA/RNA-binding" evidence="2">
    <location>
        <begin position="188"/>
        <end position="461"/>
    </location>
</feature>
<dbReference type="AlphaFoldDB" id="A0A370TI64"/>
<evidence type="ECO:0000256" key="1">
    <source>
        <dbReference type="SAM" id="MobiDB-lite"/>
    </source>
</evidence>
<organism evidence="4 5">
    <name type="scientific">Venustampulla echinocandica</name>
    <dbReference type="NCBI Taxonomy" id="2656787"/>
    <lineage>
        <taxon>Eukaryota</taxon>
        <taxon>Fungi</taxon>
        <taxon>Dikarya</taxon>
        <taxon>Ascomycota</taxon>
        <taxon>Pezizomycotina</taxon>
        <taxon>Leotiomycetes</taxon>
        <taxon>Helotiales</taxon>
        <taxon>Pleuroascaceae</taxon>
        <taxon>Venustampulla</taxon>
    </lineage>
</organism>
<dbReference type="GeneID" id="43599826"/>
<accession>A0A370TI64</accession>
<dbReference type="Pfam" id="PF10374">
    <property type="entry name" value="EST1"/>
    <property type="match status" value="1"/>
</dbReference>
<dbReference type="OrthoDB" id="69928at2759"/>